<keyword evidence="4 5" id="KW-0472">Membrane</keyword>
<keyword evidence="3 5" id="KW-1133">Transmembrane helix</keyword>
<sequence>MNFATTLALGAVAGGTIVLGLPVGRMRSLAPTARTLLTASTVGVLLFLVWDVLTHAWEPIDAQLSGGADGRLPLLAVLFAGGIAAGLFSVVGYERLLERQRSATRDAVLPTRRLALLIAVGIGVHNFAEGLAIGQSAASGALGLLAVLVIGFALHNGTEGFGIVAPLAADEQRPSWGFLLLLGLIGGAPTFLGTAVGFWFASEAVSVLFLALAAGSILFVVIQLLGVVAKARRTDLTALGVFLGLLVGFATDAVVTLGGA</sequence>
<comment type="caution">
    <text evidence="6">The sequence shown here is derived from an EMBL/GenBank/DDBJ whole genome shotgun (WGS) entry which is preliminary data.</text>
</comment>
<dbReference type="GO" id="GO:0016020">
    <property type="term" value="C:membrane"/>
    <property type="evidence" value="ECO:0007669"/>
    <property type="project" value="UniProtKB-SubCell"/>
</dbReference>
<evidence type="ECO:0000256" key="1">
    <source>
        <dbReference type="ARBA" id="ARBA00004141"/>
    </source>
</evidence>
<feature type="transmembrane region" description="Helical" evidence="5">
    <location>
        <begin position="73"/>
        <end position="93"/>
    </location>
</feature>
<organism evidence="6 7">
    <name type="scientific">Amnibacterium kyonggiense</name>
    <dbReference type="NCBI Taxonomy" id="595671"/>
    <lineage>
        <taxon>Bacteria</taxon>
        <taxon>Bacillati</taxon>
        <taxon>Actinomycetota</taxon>
        <taxon>Actinomycetes</taxon>
        <taxon>Micrococcales</taxon>
        <taxon>Microbacteriaceae</taxon>
        <taxon>Amnibacterium</taxon>
    </lineage>
</organism>
<dbReference type="GO" id="GO:0005385">
    <property type="term" value="F:zinc ion transmembrane transporter activity"/>
    <property type="evidence" value="ECO:0007669"/>
    <property type="project" value="TreeGrafter"/>
</dbReference>
<evidence type="ECO:0000256" key="2">
    <source>
        <dbReference type="ARBA" id="ARBA00022692"/>
    </source>
</evidence>
<proteinExistence type="predicted"/>
<dbReference type="Pfam" id="PF02535">
    <property type="entry name" value="Zip"/>
    <property type="match status" value="1"/>
</dbReference>
<feature type="transmembrane region" description="Helical" evidence="5">
    <location>
        <begin position="178"/>
        <end position="201"/>
    </location>
</feature>
<feature type="transmembrane region" description="Helical" evidence="5">
    <location>
        <begin position="236"/>
        <end position="257"/>
    </location>
</feature>
<gene>
    <name evidence="6" type="ORF">CLV52_1626</name>
</gene>
<accession>A0A4R7FT43</accession>
<feature type="transmembrane region" description="Helical" evidence="5">
    <location>
        <begin position="207"/>
        <end position="229"/>
    </location>
</feature>
<evidence type="ECO:0000313" key="6">
    <source>
        <dbReference type="EMBL" id="TDS81052.1"/>
    </source>
</evidence>
<evidence type="ECO:0000256" key="4">
    <source>
        <dbReference type="ARBA" id="ARBA00023136"/>
    </source>
</evidence>
<dbReference type="Proteomes" id="UP000295344">
    <property type="component" value="Unassembled WGS sequence"/>
</dbReference>
<evidence type="ECO:0000313" key="7">
    <source>
        <dbReference type="Proteomes" id="UP000295344"/>
    </source>
</evidence>
<dbReference type="EMBL" id="SOAM01000001">
    <property type="protein sequence ID" value="TDS81052.1"/>
    <property type="molecule type" value="Genomic_DNA"/>
</dbReference>
<dbReference type="PANTHER" id="PTHR11040:SF205">
    <property type="entry name" value="ZINC TRANSPORTER ZUPT"/>
    <property type="match status" value="1"/>
</dbReference>
<feature type="transmembrane region" description="Helical" evidence="5">
    <location>
        <begin position="36"/>
        <end position="53"/>
    </location>
</feature>
<dbReference type="RefSeq" id="WP_133765689.1">
    <property type="nucleotide sequence ID" value="NZ_BAAARP010000003.1"/>
</dbReference>
<evidence type="ECO:0000256" key="3">
    <source>
        <dbReference type="ARBA" id="ARBA00022989"/>
    </source>
</evidence>
<feature type="transmembrane region" description="Helical" evidence="5">
    <location>
        <begin position="114"/>
        <end position="133"/>
    </location>
</feature>
<name>A0A4R7FT43_9MICO</name>
<protein>
    <submittedName>
        <fullName evidence="6">ZIP family zinc transporter</fullName>
    </submittedName>
</protein>
<keyword evidence="2 5" id="KW-0812">Transmembrane</keyword>
<dbReference type="OrthoDB" id="9787346at2"/>
<reference evidence="6 7" key="1">
    <citation type="submission" date="2019-03" db="EMBL/GenBank/DDBJ databases">
        <title>Genomic Encyclopedia of Archaeal and Bacterial Type Strains, Phase II (KMG-II): from individual species to whole genera.</title>
        <authorList>
            <person name="Goeker M."/>
        </authorList>
    </citation>
    <scope>NUCLEOTIDE SEQUENCE [LARGE SCALE GENOMIC DNA]</scope>
    <source>
        <strain evidence="6 7">DSM 24782</strain>
    </source>
</reference>
<dbReference type="InterPro" id="IPR003689">
    <property type="entry name" value="ZIP"/>
</dbReference>
<feature type="transmembrane region" description="Helical" evidence="5">
    <location>
        <begin position="6"/>
        <end position="24"/>
    </location>
</feature>
<evidence type="ECO:0000256" key="5">
    <source>
        <dbReference type="SAM" id="Phobius"/>
    </source>
</evidence>
<comment type="subcellular location">
    <subcellularLocation>
        <location evidence="1">Membrane</location>
        <topology evidence="1">Multi-pass membrane protein</topology>
    </subcellularLocation>
</comment>
<dbReference type="PANTHER" id="PTHR11040">
    <property type="entry name" value="ZINC/IRON TRANSPORTER"/>
    <property type="match status" value="1"/>
</dbReference>
<feature type="transmembrane region" description="Helical" evidence="5">
    <location>
        <begin position="139"/>
        <end position="157"/>
    </location>
</feature>
<keyword evidence="7" id="KW-1185">Reference proteome</keyword>
<dbReference type="AlphaFoldDB" id="A0A4R7FT43"/>